<feature type="compositionally biased region" description="Basic and acidic residues" evidence="5">
    <location>
        <begin position="176"/>
        <end position="192"/>
    </location>
</feature>
<feature type="domain" description="C3H1-type" evidence="6">
    <location>
        <begin position="13"/>
        <end position="41"/>
    </location>
</feature>
<organism evidence="7 8">
    <name type="scientific">Coprinopsis marcescibilis</name>
    <name type="common">Agaric fungus</name>
    <name type="synonym">Psathyrella marcescibilis</name>
    <dbReference type="NCBI Taxonomy" id="230819"/>
    <lineage>
        <taxon>Eukaryota</taxon>
        <taxon>Fungi</taxon>
        <taxon>Dikarya</taxon>
        <taxon>Basidiomycota</taxon>
        <taxon>Agaricomycotina</taxon>
        <taxon>Agaricomycetes</taxon>
        <taxon>Agaricomycetidae</taxon>
        <taxon>Agaricales</taxon>
        <taxon>Agaricineae</taxon>
        <taxon>Psathyrellaceae</taxon>
        <taxon>Coprinopsis</taxon>
    </lineage>
</organism>
<keyword evidence="3 4" id="KW-0862">Zinc</keyword>
<proteinExistence type="predicted"/>
<accession>A0A5C3L9L0</accession>
<dbReference type="Gene3D" id="3.30.1370.210">
    <property type="match status" value="1"/>
</dbReference>
<evidence type="ECO:0000256" key="5">
    <source>
        <dbReference type="SAM" id="MobiDB-lite"/>
    </source>
</evidence>
<dbReference type="Pfam" id="PF00642">
    <property type="entry name" value="zf-CCCH"/>
    <property type="match status" value="2"/>
</dbReference>
<gene>
    <name evidence="7" type="ORF">FA15DRAFT_704101</name>
</gene>
<sequence length="468" mass="51279">MVRVTKKPPPVHKRHTKPCKYFQLGNCSLTAEGCNFAHVIVPTASSAKGATICRFYSLGSCHNGPYCPYKHSTEGDSPYQPKIRIAGQEPRADWPGASPVDNVYHDGPPPYGSYQPYYPHDWSYSAGIGVTSPTFPSNYNSSYQSGGKQHRLSLGSKSEDSNEGRYASSSSPSDYFKIDPSRKPDFIVRADSNDTQLSDETSTSNSTGSSSFSSPRTDSDELIVATTEDPKYLEHSHEHQSRVVLTEQQHIEHVPPFVPPAYPQVPHGHGLVGLGRYQAVHASNPTQAPSVRPSRTTSRNSNKPKPSKYKTKPCKFWAQDRTCTAGEDCTFRHDEPMPTHMPASRPVPARLRQNSSPTPVEAPKPRLATPKENFFPISWRVIGGGVLIGGAKREDGRPHSTGSDESILSLPDSLKDKELSADVPNSVVENLPKLKIITRRRSNSIPPTPRSSQVIVGNLFSAESPGVL</sequence>
<dbReference type="AlphaFoldDB" id="A0A5C3L9L0"/>
<name>A0A5C3L9L0_COPMA</name>
<feature type="region of interest" description="Disordered" evidence="5">
    <location>
        <begin position="390"/>
        <end position="409"/>
    </location>
</feature>
<feature type="zinc finger region" description="C3H1-type" evidence="4">
    <location>
        <begin position="308"/>
        <end position="336"/>
    </location>
</feature>
<evidence type="ECO:0000256" key="4">
    <source>
        <dbReference type="PROSITE-ProRule" id="PRU00723"/>
    </source>
</evidence>
<feature type="zinc finger region" description="C3H1-type" evidence="4">
    <location>
        <begin position="13"/>
        <end position="41"/>
    </location>
</feature>
<dbReference type="STRING" id="230819.A0A5C3L9L0"/>
<evidence type="ECO:0000313" key="8">
    <source>
        <dbReference type="Proteomes" id="UP000307440"/>
    </source>
</evidence>
<dbReference type="Gene3D" id="4.10.1000.10">
    <property type="entry name" value="Zinc finger, CCCH-type"/>
    <property type="match status" value="1"/>
</dbReference>
<feature type="compositionally biased region" description="Polar residues" evidence="5">
    <location>
        <begin position="283"/>
        <end position="304"/>
    </location>
</feature>
<reference evidence="7 8" key="1">
    <citation type="journal article" date="2019" name="Nat. Ecol. Evol.">
        <title>Megaphylogeny resolves global patterns of mushroom evolution.</title>
        <authorList>
            <person name="Varga T."/>
            <person name="Krizsan K."/>
            <person name="Foldi C."/>
            <person name="Dima B."/>
            <person name="Sanchez-Garcia M."/>
            <person name="Sanchez-Ramirez S."/>
            <person name="Szollosi G.J."/>
            <person name="Szarkandi J.G."/>
            <person name="Papp V."/>
            <person name="Albert L."/>
            <person name="Andreopoulos W."/>
            <person name="Angelini C."/>
            <person name="Antonin V."/>
            <person name="Barry K.W."/>
            <person name="Bougher N.L."/>
            <person name="Buchanan P."/>
            <person name="Buyck B."/>
            <person name="Bense V."/>
            <person name="Catcheside P."/>
            <person name="Chovatia M."/>
            <person name="Cooper J."/>
            <person name="Damon W."/>
            <person name="Desjardin D."/>
            <person name="Finy P."/>
            <person name="Geml J."/>
            <person name="Haridas S."/>
            <person name="Hughes K."/>
            <person name="Justo A."/>
            <person name="Karasinski D."/>
            <person name="Kautmanova I."/>
            <person name="Kiss B."/>
            <person name="Kocsube S."/>
            <person name="Kotiranta H."/>
            <person name="LaButti K.M."/>
            <person name="Lechner B.E."/>
            <person name="Liimatainen K."/>
            <person name="Lipzen A."/>
            <person name="Lukacs Z."/>
            <person name="Mihaltcheva S."/>
            <person name="Morgado L.N."/>
            <person name="Niskanen T."/>
            <person name="Noordeloos M.E."/>
            <person name="Ohm R.A."/>
            <person name="Ortiz-Santana B."/>
            <person name="Ovrebo C."/>
            <person name="Racz N."/>
            <person name="Riley R."/>
            <person name="Savchenko A."/>
            <person name="Shiryaev A."/>
            <person name="Soop K."/>
            <person name="Spirin V."/>
            <person name="Szebenyi C."/>
            <person name="Tomsovsky M."/>
            <person name="Tulloss R.E."/>
            <person name="Uehling J."/>
            <person name="Grigoriev I.V."/>
            <person name="Vagvolgyi C."/>
            <person name="Papp T."/>
            <person name="Martin F.M."/>
            <person name="Miettinen O."/>
            <person name="Hibbett D.S."/>
            <person name="Nagy L.G."/>
        </authorList>
    </citation>
    <scope>NUCLEOTIDE SEQUENCE [LARGE SCALE GENOMIC DNA]</scope>
    <source>
        <strain evidence="7 8">CBS 121175</strain>
    </source>
</reference>
<evidence type="ECO:0000256" key="3">
    <source>
        <dbReference type="ARBA" id="ARBA00022833"/>
    </source>
</evidence>
<dbReference type="InterPro" id="IPR036855">
    <property type="entry name" value="Znf_CCCH_sf"/>
</dbReference>
<feature type="region of interest" description="Disordered" evidence="5">
    <location>
        <begin position="283"/>
        <end position="311"/>
    </location>
</feature>
<dbReference type="SMART" id="SM00356">
    <property type="entry name" value="ZnF_C3H1"/>
    <property type="match status" value="3"/>
</dbReference>
<evidence type="ECO:0000256" key="2">
    <source>
        <dbReference type="ARBA" id="ARBA00022771"/>
    </source>
</evidence>
<keyword evidence="2 4" id="KW-0863">Zinc-finger</keyword>
<dbReference type="PROSITE" id="PS50103">
    <property type="entry name" value="ZF_C3H1"/>
    <property type="match status" value="3"/>
</dbReference>
<keyword evidence="8" id="KW-1185">Reference proteome</keyword>
<dbReference type="EMBL" id="ML210192">
    <property type="protein sequence ID" value="TFK24928.1"/>
    <property type="molecule type" value="Genomic_DNA"/>
</dbReference>
<evidence type="ECO:0000259" key="6">
    <source>
        <dbReference type="PROSITE" id="PS50103"/>
    </source>
</evidence>
<dbReference type="InterPro" id="IPR000571">
    <property type="entry name" value="Znf_CCCH"/>
</dbReference>
<evidence type="ECO:0000256" key="1">
    <source>
        <dbReference type="ARBA" id="ARBA00022723"/>
    </source>
</evidence>
<feature type="region of interest" description="Disordered" evidence="5">
    <location>
        <begin position="336"/>
        <end position="368"/>
    </location>
</feature>
<dbReference type="GO" id="GO:0008270">
    <property type="term" value="F:zinc ion binding"/>
    <property type="evidence" value="ECO:0007669"/>
    <property type="project" value="UniProtKB-KW"/>
</dbReference>
<feature type="zinc finger region" description="C3H1-type" evidence="4">
    <location>
        <begin position="47"/>
        <end position="74"/>
    </location>
</feature>
<feature type="region of interest" description="Disordered" evidence="5">
    <location>
        <begin position="140"/>
        <end position="221"/>
    </location>
</feature>
<feature type="compositionally biased region" description="Low complexity" evidence="5">
    <location>
        <begin position="198"/>
        <end position="216"/>
    </location>
</feature>
<dbReference type="SUPFAM" id="SSF90229">
    <property type="entry name" value="CCCH zinc finger"/>
    <property type="match status" value="2"/>
</dbReference>
<dbReference type="Proteomes" id="UP000307440">
    <property type="component" value="Unassembled WGS sequence"/>
</dbReference>
<feature type="domain" description="C3H1-type" evidence="6">
    <location>
        <begin position="47"/>
        <end position="74"/>
    </location>
</feature>
<evidence type="ECO:0000313" key="7">
    <source>
        <dbReference type="EMBL" id="TFK24928.1"/>
    </source>
</evidence>
<protein>
    <recommendedName>
        <fullName evidence="6">C3H1-type domain-containing protein</fullName>
    </recommendedName>
</protein>
<feature type="domain" description="C3H1-type" evidence="6">
    <location>
        <begin position="308"/>
        <end position="336"/>
    </location>
</feature>
<dbReference type="OrthoDB" id="411372at2759"/>
<keyword evidence="1 4" id="KW-0479">Metal-binding</keyword>
<dbReference type="Pfam" id="PF14608">
    <property type="entry name" value="zf-CCCH_2"/>
    <property type="match status" value="1"/>
</dbReference>